<accession>A0A6J4N4B9</accession>
<keyword evidence="2" id="KW-0560">Oxidoreductase</keyword>
<dbReference type="AlphaFoldDB" id="A0A6J4N4B9"/>
<dbReference type="InterPro" id="IPR036102">
    <property type="entry name" value="OsmC/Ohrsf"/>
</dbReference>
<dbReference type="GO" id="GO:0004601">
    <property type="term" value="F:peroxidase activity"/>
    <property type="evidence" value="ECO:0007669"/>
    <property type="project" value="UniProtKB-KW"/>
</dbReference>
<organism evidence="2">
    <name type="scientific">uncultured Gemmatimonadota bacterium</name>
    <dbReference type="NCBI Taxonomy" id="203437"/>
    <lineage>
        <taxon>Bacteria</taxon>
        <taxon>Pseudomonadati</taxon>
        <taxon>Gemmatimonadota</taxon>
        <taxon>environmental samples</taxon>
    </lineage>
</organism>
<dbReference type="PANTHER" id="PTHR42830:SF1">
    <property type="entry name" value="OSMOTICALLY INDUCIBLE FAMILY PROTEIN"/>
    <property type="match status" value="1"/>
</dbReference>
<dbReference type="NCBIfam" id="TIGR03562">
    <property type="entry name" value="osmo_induc_OsmC"/>
    <property type="match status" value="1"/>
</dbReference>
<dbReference type="GO" id="GO:0006979">
    <property type="term" value="P:response to oxidative stress"/>
    <property type="evidence" value="ECO:0007669"/>
    <property type="project" value="InterPro"/>
</dbReference>
<reference evidence="2" key="1">
    <citation type="submission" date="2020-02" db="EMBL/GenBank/DDBJ databases">
        <authorList>
            <person name="Meier V. D."/>
        </authorList>
    </citation>
    <scope>NUCLEOTIDE SEQUENCE</scope>
    <source>
        <strain evidence="2">AVDCRST_MAG89</strain>
    </source>
</reference>
<sequence length="145" mass="14669">MPTCRASATWEGGLQKGSGSFSGESGVIAGAYSVGTRFGGEPGTNPEELLAAAEAACFSMALSLGLEKNGTPPTRVHTDAACTIDKAGEGFKITTMQLQVTARVDGIDDSTFQSIAQATRVGCPVSQALAGVDIQLQATLESGAA</sequence>
<dbReference type="Pfam" id="PF02566">
    <property type="entry name" value="OsmC"/>
    <property type="match status" value="1"/>
</dbReference>
<dbReference type="InterPro" id="IPR015946">
    <property type="entry name" value="KH_dom-like_a/b"/>
</dbReference>
<dbReference type="Gene3D" id="3.30.300.20">
    <property type="match status" value="1"/>
</dbReference>
<dbReference type="InterPro" id="IPR003718">
    <property type="entry name" value="OsmC/Ohr_fam"/>
</dbReference>
<dbReference type="PANTHER" id="PTHR42830">
    <property type="entry name" value="OSMOTICALLY INDUCIBLE FAMILY PROTEIN"/>
    <property type="match status" value="1"/>
</dbReference>
<dbReference type="InterPro" id="IPR019904">
    <property type="entry name" value="Peroxiredoxin_OsmC"/>
</dbReference>
<name>A0A6J4N4B9_9BACT</name>
<dbReference type="EMBL" id="CADCTV010001060">
    <property type="protein sequence ID" value="CAA9376143.1"/>
    <property type="molecule type" value="Genomic_DNA"/>
</dbReference>
<evidence type="ECO:0000313" key="2">
    <source>
        <dbReference type="EMBL" id="CAA9376143.1"/>
    </source>
</evidence>
<feature type="region of interest" description="Disordered" evidence="1">
    <location>
        <begin position="1"/>
        <end position="21"/>
    </location>
</feature>
<dbReference type="InterPro" id="IPR052707">
    <property type="entry name" value="OsmC_Ohr_Peroxiredoxin"/>
</dbReference>
<dbReference type="SUPFAM" id="SSF82784">
    <property type="entry name" value="OsmC-like"/>
    <property type="match status" value="1"/>
</dbReference>
<proteinExistence type="predicted"/>
<protein>
    <submittedName>
        <fullName evidence="2">Peroxiredoxin OsmC</fullName>
        <ecNumber evidence="2">1.11.1.15</ecNumber>
    </submittedName>
</protein>
<dbReference type="EC" id="1.11.1.15" evidence="2"/>
<keyword evidence="2" id="KW-0575">Peroxidase</keyword>
<evidence type="ECO:0000256" key="1">
    <source>
        <dbReference type="SAM" id="MobiDB-lite"/>
    </source>
</evidence>
<gene>
    <name evidence="2" type="ORF">AVDCRST_MAG89-5022</name>
</gene>